<accession>A0ABS6DHQ1</accession>
<sequence>MSILIDAVPCGVRITTRDKAGNEAFQFIAYEDAIKRLDAGEYDDSLNTDGDLPGIGTKIHCAVAEGSAYGYFDFNAQHNVIIWRWLITAAFITEMKSENGVATVTQHDGTSLNVALYSNGKTSLPVYPQATRLAMANNIEGAMIERYGEEEGTENAIMFYRAMLDAERGELTTFGRDMLAEMHDHFIADLEENGWPEMPVAH</sequence>
<evidence type="ECO:0000313" key="2">
    <source>
        <dbReference type="Proteomes" id="UP000686327"/>
    </source>
</evidence>
<organism evidence="1 2">
    <name type="scientific">Cedecea davisae</name>
    <dbReference type="NCBI Taxonomy" id="158484"/>
    <lineage>
        <taxon>Bacteria</taxon>
        <taxon>Pseudomonadati</taxon>
        <taxon>Pseudomonadota</taxon>
        <taxon>Gammaproteobacteria</taxon>
        <taxon>Enterobacterales</taxon>
        <taxon>Enterobacteriaceae</taxon>
        <taxon>Cedecea</taxon>
    </lineage>
</organism>
<proteinExistence type="predicted"/>
<gene>
    <name evidence="1" type="ORF">KC222_11965</name>
</gene>
<protein>
    <recommendedName>
        <fullName evidence="3">Prophage protein</fullName>
    </recommendedName>
</protein>
<dbReference type="RefSeq" id="WP_216375902.1">
    <property type="nucleotide sequence ID" value="NZ_JAGRYT010000011.1"/>
</dbReference>
<evidence type="ECO:0000313" key="1">
    <source>
        <dbReference type="EMBL" id="MBU4682729.1"/>
    </source>
</evidence>
<keyword evidence="2" id="KW-1185">Reference proteome</keyword>
<comment type="caution">
    <text evidence="1">The sequence shown here is derived from an EMBL/GenBank/DDBJ whole genome shotgun (WGS) entry which is preliminary data.</text>
</comment>
<dbReference type="EMBL" id="JAGRYU010000021">
    <property type="protein sequence ID" value="MBU4682729.1"/>
    <property type="molecule type" value="Genomic_DNA"/>
</dbReference>
<name>A0ABS6DHQ1_9ENTR</name>
<dbReference type="Proteomes" id="UP000686327">
    <property type="component" value="Unassembled WGS sequence"/>
</dbReference>
<reference evidence="2" key="1">
    <citation type="submission" date="2023-07" db="EMBL/GenBank/DDBJ databases">
        <title>Cedecea davisae an AmpC producer and its therapeutic implications.</title>
        <authorList>
            <person name="Notter J."/>
        </authorList>
    </citation>
    <scope>NUCLEOTIDE SEQUENCE [LARGE SCALE GENOMIC DNA]</scope>
    <source>
        <strain evidence="2">1</strain>
    </source>
</reference>
<evidence type="ECO:0008006" key="3">
    <source>
        <dbReference type="Google" id="ProtNLM"/>
    </source>
</evidence>